<dbReference type="EMBL" id="PYGC01000001">
    <property type="protein sequence ID" value="PSK85452.1"/>
    <property type="molecule type" value="Genomic_DNA"/>
</dbReference>
<dbReference type="AlphaFoldDB" id="A0A2P8CKG5"/>
<feature type="transmembrane region" description="Helical" evidence="1">
    <location>
        <begin position="26"/>
        <end position="45"/>
    </location>
</feature>
<proteinExistence type="predicted"/>
<sequence>MSFIVSFSIVDCYFYTVKKEDELKKWLYIFVFLFIAVAGHSQVVLVPPELPDSLVGRVDSIPHVVLDPIQIKPHSRRYYRRQQRRYNRMVLIVKKVYPMAKLAAKKLEEYNKVYVTLKTDRQRKKYIKQVQEDLMNEYGDEIKHMKISEGRILMKLIDRETGHSSYQIIKEFRGGFTAFFWQTVARIFGNDLKVRYNPYGEDWMIENIVQQINQGTI</sequence>
<dbReference type="OrthoDB" id="1491885at2"/>
<keyword evidence="5" id="KW-1185">Reference proteome</keyword>
<dbReference type="Proteomes" id="UP000396862">
    <property type="component" value="Unassembled WGS sequence"/>
</dbReference>
<name>A0A2P8CKG5_9BACT</name>
<comment type="caution">
    <text evidence="3">The sequence shown here is derived from an EMBL/GenBank/DDBJ whole genome shotgun (WGS) entry which is preliminary data.</text>
</comment>
<evidence type="ECO:0000256" key="1">
    <source>
        <dbReference type="SAM" id="Phobius"/>
    </source>
</evidence>
<organism evidence="3 4">
    <name type="scientific">Prolixibacter denitrificans</name>
    <dbReference type="NCBI Taxonomy" id="1541063"/>
    <lineage>
        <taxon>Bacteria</taxon>
        <taxon>Pseudomonadati</taxon>
        <taxon>Bacteroidota</taxon>
        <taxon>Bacteroidia</taxon>
        <taxon>Marinilabiliales</taxon>
        <taxon>Prolixibacteraceae</taxon>
        <taxon>Prolixibacter</taxon>
    </lineage>
</organism>
<keyword evidence="1" id="KW-0472">Membrane</keyword>
<evidence type="ECO:0000313" key="2">
    <source>
        <dbReference type="EMBL" id="GET20072.1"/>
    </source>
</evidence>
<evidence type="ECO:0000313" key="4">
    <source>
        <dbReference type="Proteomes" id="UP000240621"/>
    </source>
</evidence>
<dbReference type="RefSeq" id="WP_106540495.1">
    <property type="nucleotide sequence ID" value="NZ_BLAU01000001.1"/>
</dbReference>
<evidence type="ECO:0000313" key="5">
    <source>
        <dbReference type="Proteomes" id="UP000396862"/>
    </source>
</evidence>
<dbReference type="InterPro" id="IPR025636">
    <property type="entry name" value="DUF4294"/>
</dbReference>
<reference evidence="2 5" key="2">
    <citation type="submission" date="2019-10" db="EMBL/GenBank/DDBJ databases">
        <title>Prolixibacter strains distinguished by the presence of nitrate reductase genes were adept at nitrate-dependent anaerobic corrosion of metallic iron and carbon steel.</title>
        <authorList>
            <person name="Iino T."/>
            <person name="Shono N."/>
            <person name="Ito K."/>
            <person name="Nakamura R."/>
            <person name="Sueoka K."/>
            <person name="Harayama S."/>
            <person name="Ohkuma M."/>
        </authorList>
    </citation>
    <scope>NUCLEOTIDE SEQUENCE [LARGE SCALE GENOMIC DNA]</scope>
    <source>
        <strain evidence="2 5">MIC1-1</strain>
    </source>
</reference>
<keyword evidence="1" id="KW-1133">Transmembrane helix</keyword>
<keyword evidence="1" id="KW-0812">Transmembrane</keyword>
<dbReference type="Pfam" id="PF14127">
    <property type="entry name" value="DUF4294"/>
    <property type="match status" value="1"/>
</dbReference>
<evidence type="ECO:0000313" key="3">
    <source>
        <dbReference type="EMBL" id="PSK85452.1"/>
    </source>
</evidence>
<reference evidence="3 4" key="1">
    <citation type="submission" date="2018-03" db="EMBL/GenBank/DDBJ databases">
        <title>Genomic Encyclopedia of Archaeal and Bacterial Type Strains, Phase II (KMG-II): from individual species to whole genera.</title>
        <authorList>
            <person name="Goeker M."/>
        </authorList>
    </citation>
    <scope>NUCLEOTIDE SEQUENCE [LARGE SCALE GENOMIC DNA]</scope>
    <source>
        <strain evidence="3 4">DSM 27267</strain>
    </source>
</reference>
<dbReference type="Proteomes" id="UP000240621">
    <property type="component" value="Unassembled WGS sequence"/>
</dbReference>
<gene>
    <name evidence="3" type="ORF">CLV93_101408</name>
    <name evidence="2" type="ORF">JCM18694_03180</name>
</gene>
<protein>
    <submittedName>
        <fullName evidence="3">Uncharacterized protein DUF4294</fullName>
    </submittedName>
</protein>
<accession>A0A2P8CKG5</accession>
<dbReference type="EMBL" id="BLAU01000001">
    <property type="protein sequence ID" value="GET20072.1"/>
    <property type="molecule type" value="Genomic_DNA"/>
</dbReference>